<dbReference type="Proteomes" id="UP001158049">
    <property type="component" value="Unassembled WGS sequence"/>
</dbReference>
<sequence length="79" mass="9073">MYMVYWTELANEIQKPAQALFPADDLRAALQFMEELRQRQRSGEPVSFVVLSSENPDSVGQAGAADPAPNYNWMKRRRQ</sequence>
<gene>
    <name evidence="2" type="ORF">SAMN06295970_110101</name>
</gene>
<evidence type="ECO:0000313" key="3">
    <source>
        <dbReference type="Proteomes" id="UP001158049"/>
    </source>
</evidence>
<protein>
    <submittedName>
        <fullName evidence="2">Uncharacterized protein</fullName>
    </submittedName>
</protein>
<dbReference type="RefSeq" id="WP_283442945.1">
    <property type="nucleotide sequence ID" value="NZ_FXUL01000010.1"/>
</dbReference>
<feature type="region of interest" description="Disordered" evidence="1">
    <location>
        <begin position="54"/>
        <end position="79"/>
    </location>
</feature>
<dbReference type="EMBL" id="FXUL01000010">
    <property type="protein sequence ID" value="SMP64827.1"/>
    <property type="molecule type" value="Genomic_DNA"/>
</dbReference>
<name>A0ABY1QAA6_9BURK</name>
<keyword evidence="3" id="KW-1185">Reference proteome</keyword>
<accession>A0ABY1QAA6</accession>
<reference evidence="2 3" key="1">
    <citation type="submission" date="2017-05" db="EMBL/GenBank/DDBJ databases">
        <authorList>
            <person name="Varghese N."/>
            <person name="Submissions S."/>
        </authorList>
    </citation>
    <scope>NUCLEOTIDE SEQUENCE [LARGE SCALE GENOMIC DNA]</scope>
    <source>
        <strain evidence="2 3">DSM 26001</strain>
    </source>
</reference>
<comment type="caution">
    <text evidence="2">The sequence shown here is derived from an EMBL/GenBank/DDBJ whole genome shotgun (WGS) entry which is preliminary data.</text>
</comment>
<organism evidence="2 3">
    <name type="scientific">Noviherbaspirillum suwonense</name>
    <dbReference type="NCBI Taxonomy" id="1224511"/>
    <lineage>
        <taxon>Bacteria</taxon>
        <taxon>Pseudomonadati</taxon>
        <taxon>Pseudomonadota</taxon>
        <taxon>Betaproteobacteria</taxon>
        <taxon>Burkholderiales</taxon>
        <taxon>Oxalobacteraceae</taxon>
        <taxon>Noviherbaspirillum</taxon>
    </lineage>
</organism>
<evidence type="ECO:0000256" key="1">
    <source>
        <dbReference type="SAM" id="MobiDB-lite"/>
    </source>
</evidence>
<proteinExistence type="predicted"/>
<evidence type="ECO:0000313" key="2">
    <source>
        <dbReference type="EMBL" id="SMP64827.1"/>
    </source>
</evidence>